<dbReference type="RefSeq" id="XP_003043750.1">
    <property type="nucleotide sequence ID" value="XM_003043704.1"/>
</dbReference>
<name>C7ZD66_FUSV7</name>
<evidence type="ECO:0008006" key="3">
    <source>
        <dbReference type="Google" id="ProtNLM"/>
    </source>
</evidence>
<evidence type="ECO:0000313" key="1">
    <source>
        <dbReference type="EMBL" id="EEU38037.1"/>
    </source>
</evidence>
<dbReference type="PANTHER" id="PTHR42103:SF2">
    <property type="entry name" value="AB HYDROLASE-1 DOMAIN-CONTAINING PROTEIN"/>
    <property type="match status" value="1"/>
</dbReference>
<dbReference type="EMBL" id="GG698919">
    <property type="protein sequence ID" value="EEU38037.1"/>
    <property type="molecule type" value="Genomic_DNA"/>
</dbReference>
<dbReference type="STRING" id="660122.C7ZD66"/>
<dbReference type="VEuPathDB" id="FungiDB:NECHADRAFT_48364"/>
<dbReference type="HOGENOM" id="CLU_035149_0_0_1"/>
<dbReference type="OrthoDB" id="10260961at2759"/>
<gene>
    <name evidence="1" type="ORF">NECHADRAFT_48364</name>
</gene>
<dbReference type="PANTHER" id="PTHR42103">
    <property type="entry name" value="ALPHA/BETA-HYDROLASES SUPERFAMILY PROTEIN"/>
    <property type="match status" value="1"/>
</dbReference>
<dbReference type="OMA" id="PRPAYLM"/>
<accession>C7ZD66</accession>
<dbReference type="GeneID" id="9670037"/>
<feature type="non-terminal residue" evidence="1">
    <location>
        <position position="1"/>
    </location>
</feature>
<dbReference type="SUPFAM" id="SSF53474">
    <property type="entry name" value="alpha/beta-Hydrolases"/>
    <property type="match status" value="1"/>
</dbReference>
<keyword evidence="2" id="KW-1185">Reference proteome</keyword>
<dbReference type="KEGG" id="nhe:NECHADRAFT_48364"/>
<evidence type="ECO:0000313" key="2">
    <source>
        <dbReference type="Proteomes" id="UP000005206"/>
    </source>
</evidence>
<dbReference type="InParanoid" id="C7ZD66"/>
<proteinExistence type="predicted"/>
<dbReference type="eggNOG" id="ENOG502RXN2">
    <property type="taxonomic scope" value="Eukaryota"/>
</dbReference>
<organism evidence="1 2">
    <name type="scientific">Fusarium vanettenii (strain ATCC MYA-4622 / CBS 123669 / FGSC 9596 / NRRL 45880 / 77-13-4)</name>
    <name type="common">Fusarium solani subsp. pisi</name>
    <dbReference type="NCBI Taxonomy" id="660122"/>
    <lineage>
        <taxon>Eukaryota</taxon>
        <taxon>Fungi</taxon>
        <taxon>Dikarya</taxon>
        <taxon>Ascomycota</taxon>
        <taxon>Pezizomycotina</taxon>
        <taxon>Sordariomycetes</taxon>
        <taxon>Hypocreomycetidae</taxon>
        <taxon>Hypocreales</taxon>
        <taxon>Nectriaceae</taxon>
        <taxon>Fusarium</taxon>
        <taxon>Fusarium solani species complex</taxon>
        <taxon>Fusarium vanettenii</taxon>
    </lineage>
</organism>
<protein>
    <recommendedName>
        <fullName evidence="3">Xaa-Pro dipeptidyl-peptidase-like domain-containing protein</fullName>
    </recommendedName>
</protein>
<dbReference type="Gene3D" id="3.40.50.1820">
    <property type="entry name" value="alpha/beta hydrolase"/>
    <property type="match status" value="1"/>
</dbReference>
<dbReference type="InterPro" id="IPR029058">
    <property type="entry name" value="AB_hydrolase_fold"/>
</dbReference>
<dbReference type="Proteomes" id="UP000005206">
    <property type="component" value="Chromosome 9"/>
</dbReference>
<dbReference type="AlphaFoldDB" id="C7ZD66"/>
<reference evidence="1 2" key="1">
    <citation type="journal article" date="2009" name="PLoS Genet.">
        <title>The genome of Nectria haematococca: contribution of supernumerary chromosomes to gene expansion.</title>
        <authorList>
            <person name="Coleman J.J."/>
            <person name="Rounsley S.D."/>
            <person name="Rodriguez-Carres M."/>
            <person name="Kuo A."/>
            <person name="Wasmann C.C."/>
            <person name="Grimwood J."/>
            <person name="Schmutz J."/>
            <person name="Taga M."/>
            <person name="White G.J."/>
            <person name="Zhou S."/>
            <person name="Schwartz D.C."/>
            <person name="Freitag M."/>
            <person name="Ma L.J."/>
            <person name="Danchin E.G."/>
            <person name="Henrissat B."/>
            <person name="Coutinho P.M."/>
            <person name="Nelson D.R."/>
            <person name="Straney D."/>
            <person name="Napoli C.A."/>
            <person name="Barker B.M."/>
            <person name="Gribskov M."/>
            <person name="Rep M."/>
            <person name="Kroken S."/>
            <person name="Molnar I."/>
            <person name="Rensing C."/>
            <person name="Kennell J.C."/>
            <person name="Zamora J."/>
            <person name="Farman M.L."/>
            <person name="Selker E.U."/>
            <person name="Salamov A."/>
            <person name="Shapiro H."/>
            <person name="Pangilinan J."/>
            <person name="Lindquist E."/>
            <person name="Lamers C."/>
            <person name="Grigoriev I.V."/>
            <person name="Geiser D.M."/>
            <person name="Covert S.F."/>
            <person name="Temporini E."/>
            <person name="Vanetten H.D."/>
        </authorList>
    </citation>
    <scope>NUCLEOTIDE SEQUENCE [LARGE SCALE GENOMIC DNA]</scope>
    <source>
        <strain evidence="2">ATCC MYA-4622 / CBS 123669 / FGSC 9596 / NRRL 45880 / 77-13-4</strain>
    </source>
</reference>
<sequence length="337" mass="36352">PSMLPEPTLTLTLPSIHDGLTLDCRVYHPVSLLANPRAPQWQRHAAVVAHPYAPMGGSYDDPVVDIVAAQLLRKGYLVGTFNFRGASGSAGKTSWTSKPERDDYATFVAFILHYVHFLDPFRPQSSDSLGPAPIDVNTTTTRQRPILLMGGYSYGAMITSQLPPLDSLLQPFVSPIAGSDAAEVRLRAAHLAEQQNISQSSAAAPPPGEHLPTITDLTMPKPAYFMISPLQGLVTHLATMSLVPTALVKNRDPHDVAAEEKLIWNPTLAVYGDTDVFVAAHRLRAWTAKLGDKPGSGFRGREITTAGHFWVEEGVLDTMKDAVGGFAEELLGKASAT</sequence>